<keyword evidence="2" id="KW-1185">Reference proteome</keyword>
<proteinExistence type="predicted"/>
<dbReference type="AlphaFoldDB" id="A0AA39P404"/>
<accession>A0AA39P404</accession>
<evidence type="ECO:0000313" key="2">
    <source>
        <dbReference type="Proteomes" id="UP001175228"/>
    </source>
</evidence>
<comment type="caution">
    <text evidence="1">The sequence shown here is derived from an EMBL/GenBank/DDBJ whole genome shotgun (WGS) entry which is preliminary data.</text>
</comment>
<protein>
    <recommendedName>
        <fullName evidence="3">Glycopeptide</fullName>
    </recommendedName>
</protein>
<sequence>MHSCKHQEWALLRRWYDLATEYDLREDTSEVAFFPSVPSSPNNPMLAKALLFFALTVFGTLPYAKAESHTVKLVNQCGTGTPTLSQNFITLSTGADYTATGPFESAIAWLETDDCGFNGRYCTLVEITLKNPTAPGAGSSVDLSIIEPNNVFNVPASFSYFNGCEGEGKSCSSSDCVDAFHAATDWDALLQCEEDDVGLIITFC</sequence>
<reference evidence="1" key="1">
    <citation type="submission" date="2023-06" db="EMBL/GenBank/DDBJ databases">
        <authorList>
            <consortium name="Lawrence Berkeley National Laboratory"/>
            <person name="Ahrendt S."/>
            <person name="Sahu N."/>
            <person name="Indic B."/>
            <person name="Wong-Bajracharya J."/>
            <person name="Merenyi Z."/>
            <person name="Ke H.-M."/>
            <person name="Monk M."/>
            <person name="Kocsube S."/>
            <person name="Drula E."/>
            <person name="Lipzen A."/>
            <person name="Balint B."/>
            <person name="Henrissat B."/>
            <person name="Andreopoulos B."/>
            <person name="Martin F.M."/>
            <person name="Harder C.B."/>
            <person name="Rigling D."/>
            <person name="Ford K.L."/>
            <person name="Foster G.D."/>
            <person name="Pangilinan J."/>
            <person name="Papanicolaou A."/>
            <person name="Barry K."/>
            <person name="LaButti K."/>
            <person name="Viragh M."/>
            <person name="Koriabine M."/>
            <person name="Yan M."/>
            <person name="Riley R."/>
            <person name="Champramary S."/>
            <person name="Plett K.L."/>
            <person name="Tsai I.J."/>
            <person name="Slot J."/>
            <person name="Sipos G."/>
            <person name="Plett J."/>
            <person name="Nagy L.G."/>
            <person name="Grigoriev I.V."/>
        </authorList>
    </citation>
    <scope>NUCLEOTIDE SEQUENCE</scope>
    <source>
        <strain evidence="1">HWK02</strain>
    </source>
</reference>
<dbReference type="EMBL" id="JAUEPU010000113">
    <property type="protein sequence ID" value="KAK0477153.1"/>
    <property type="molecule type" value="Genomic_DNA"/>
</dbReference>
<evidence type="ECO:0000313" key="1">
    <source>
        <dbReference type="EMBL" id="KAK0477153.1"/>
    </source>
</evidence>
<organism evidence="1 2">
    <name type="scientific">Armillaria luteobubalina</name>
    <dbReference type="NCBI Taxonomy" id="153913"/>
    <lineage>
        <taxon>Eukaryota</taxon>
        <taxon>Fungi</taxon>
        <taxon>Dikarya</taxon>
        <taxon>Basidiomycota</taxon>
        <taxon>Agaricomycotina</taxon>
        <taxon>Agaricomycetes</taxon>
        <taxon>Agaricomycetidae</taxon>
        <taxon>Agaricales</taxon>
        <taxon>Marasmiineae</taxon>
        <taxon>Physalacriaceae</taxon>
        <taxon>Armillaria</taxon>
    </lineage>
</organism>
<gene>
    <name evidence="1" type="ORF">EDD18DRAFT_1296775</name>
</gene>
<name>A0AA39P404_9AGAR</name>
<dbReference type="Proteomes" id="UP001175228">
    <property type="component" value="Unassembled WGS sequence"/>
</dbReference>
<evidence type="ECO:0008006" key="3">
    <source>
        <dbReference type="Google" id="ProtNLM"/>
    </source>
</evidence>